<evidence type="ECO:0000313" key="1">
    <source>
        <dbReference type="EMBL" id="SHJ62104.1"/>
    </source>
</evidence>
<dbReference type="AlphaFoldDB" id="A0A1M6KTB1"/>
<dbReference type="STRING" id="1121476.SAMN02745751_02973"/>
<dbReference type="RefSeq" id="WP_073050357.1">
    <property type="nucleotide sequence ID" value="NZ_FQZL01000028.1"/>
</dbReference>
<keyword evidence="2" id="KW-1185">Reference proteome</keyword>
<accession>A0A1M6KTB1</accession>
<reference evidence="1 2" key="1">
    <citation type="submission" date="2016-11" db="EMBL/GenBank/DDBJ databases">
        <authorList>
            <person name="Jaros S."/>
            <person name="Januszkiewicz K."/>
            <person name="Wedrychowicz H."/>
        </authorList>
    </citation>
    <scope>NUCLEOTIDE SEQUENCE [LARGE SCALE GENOMIC DNA]</scope>
    <source>
        <strain evidence="1 2">DSM 17477</strain>
    </source>
</reference>
<gene>
    <name evidence="1" type="ORF">SAMN02745751_02973</name>
</gene>
<protein>
    <submittedName>
        <fullName evidence="1">Uncharacterized protein</fullName>
    </submittedName>
</protein>
<dbReference type="Proteomes" id="UP000184052">
    <property type="component" value="Unassembled WGS sequence"/>
</dbReference>
<name>A0A1M6KTB1_9FIRM</name>
<evidence type="ECO:0000313" key="2">
    <source>
        <dbReference type="Proteomes" id="UP000184052"/>
    </source>
</evidence>
<organism evidence="1 2">
    <name type="scientific">Dethiosulfatibacter aminovorans DSM 17477</name>
    <dbReference type="NCBI Taxonomy" id="1121476"/>
    <lineage>
        <taxon>Bacteria</taxon>
        <taxon>Bacillati</taxon>
        <taxon>Bacillota</taxon>
        <taxon>Tissierellia</taxon>
        <taxon>Dethiosulfatibacter</taxon>
    </lineage>
</organism>
<dbReference type="EMBL" id="FQZL01000028">
    <property type="protein sequence ID" value="SHJ62104.1"/>
    <property type="molecule type" value="Genomic_DNA"/>
</dbReference>
<sequence length="105" mass="11627">MNKKNIILIVVIFIIIPGLINAVSIQDSSPSDDRYVEIVQAIIASPKSAKLLHDGQDITIDFLNEYKESIENGDYSDAVDYLKEGGISISIQINGRNEFLLDGME</sequence>
<proteinExistence type="predicted"/>